<accession>A0A7C8MIY0</accession>
<sequence length="151" mass="15983">MRCIARVVVSSAATAPPGEESAKAAPARGTRERHPRASDTACIMAGALPYRSISCPQLSLFFAAPLLAPNSSSAPSSHSLPNSSAELRFCRHQGRITLLPPSSLIPLSQCSLGRRAMLAPVSAAPNPRRRPIAMLPLWQSRSTLTSPSSML</sequence>
<dbReference type="Proteomes" id="UP000481861">
    <property type="component" value="Unassembled WGS sequence"/>
</dbReference>
<keyword evidence="3" id="KW-1185">Reference proteome</keyword>
<protein>
    <submittedName>
        <fullName evidence="2">Uncharacterized protein</fullName>
    </submittedName>
</protein>
<dbReference type="EMBL" id="JAADJZ010000020">
    <property type="protein sequence ID" value="KAF2868245.1"/>
    <property type="molecule type" value="Genomic_DNA"/>
</dbReference>
<name>A0A7C8MIY0_9PLEO</name>
<feature type="region of interest" description="Disordered" evidence="1">
    <location>
        <begin position="15"/>
        <end position="37"/>
    </location>
</feature>
<gene>
    <name evidence="2" type="ORF">BDV95DRAFT_580586</name>
</gene>
<reference evidence="2 3" key="1">
    <citation type="submission" date="2020-01" db="EMBL/GenBank/DDBJ databases">
        <authorList>
            <consortium name="DOE Joint Genome Institute"/>
            <person name="Haridas S."/>
            <person name="Albert R."/>
            <person name="Binder M."/>
            <person name="Bloem J."/>
            <person name="Labutti K."/>
            <person name="Salamov A."/>
            <person name="Andreopoulos B."/>
            <person name="Baker S.E."/>
            <person name="Barry K."/>
            <person name="Bills G."/>
            <person name="Bluhm B.H."/>
            <person name="Cannon C."/>
            <person name="Castanera R."/>
            <person name="Culley D.E."/>
            <person name="Daum C."/>
            <person name="Ezra D."/>
            <person name="Gonzalez J.B."/>
            <person name="Henrissat B."/>
            <person name="Kuo A."/>
            <person name="Liang C."/>
            <person name="Lipzen A."/>
            <person name="Lutzoni F."/>
            <person name="Magnuson J."/>
            <person name="Mondo S."/>
            <person name="Nolan M."/>
            <person name="Ohm R."/>
            <person name="Pangilinan J."/>
            <person name="Park H.-J.H."/>
            <person name="Ramirez L."/>
            <person name="Alfaro M."/>
            <person name="Sun H."/>
            <person name="Tritt A."/>
            <person name="Yoshinaga Y."/>
            <person name="Zwiers L.-H.L."/>
            <person name="Turgeon B.G."/>
            <person name="Goodwin S.B."/>
            <person name="Spatafora J.W."/>
            <person name="Crous P.W."/>
            <person name="Grigoriev I.V."/>
        </authorList>
    </citation>
    <scope>NUCLEOTIDE SEQUENCE [LARGE SCALE GENOMIC DNA]</scope>
    <source>
        <strain evidence="2 3">CBS 611.86</strain>
    </source>
</reference>
<dbReference type="AlphaFoldDB" id="A0A7C8MIY0"/>
<comment type="caution">
    <text evidence="2">The sequence shown here is derived from an EMBL/GenBank/DDBJ whole genome shotgun (WGS) entry which is preliminary data.</text>
</comment>
<evidence type="ECO:0000313" key="2">
    <source>
        <dbReference type="EMBL" id="KAF2868245.1"/>
    </source>
</evidence>
<proteinExistence type="predicted"/>
<organism evidence="2 3">
    <name type="scientific">Massariosphaeria phaeospora</name>
    <dbReference type="NCBI Taxonomy" id="100035"/>
    <lineage>
        <taxon>Eukaryota</taxon>
        <taxon>Fungi</taxon>
        <taxon>Dikarya</taxon>
        <taxon>Ascomycota</taxon>
        <taxon>Pezizomycotina</taxon>
        <taxon>Dothideomycetes</taxon>
        <taxon>Pleosporomycetidae</taxon>
        <taxon>Pleosporales</taxon>
        <taxon>Pleosporales incertae sedis</taxon>
        <taxon>Massariosphaeria</taxon>
    </lineage>
</organism>
<evidence type="ECO:0000313" key="3">
    <source>
        <dbReference type="Proteomes" id="UP000481861"/>
    </source>
</evidence>
<evidence type="ECO:0000256" key="1">
    <source>
        <dbReference type="SAM" id="MobiDB-lite"/>
    </source>
</evidence>